<dbReference type="PANTHER" id="PTHR33545:SF5">
    <property type="entry name" value="UPF0750 MEMBRANE PROTEIN YITT"/>
    <property type="match status" value="1"/>
</dbReference>
<keyword evidence="4 6" id="KW-1133">Transmembrane helix</keyword>
<reference evidence="9" key="1">
    <citation type="submission" date="2016-12" db="EMBL/GenBank/DDBJ databases">
        <authorList>
            <person name="Jung M.Y."/>
            <person name="Lee S.H."/>
        </authorList>
    </citation>
    <scope>NUCLEOTIDE SEQUENCE [LARGE SCALE GENOMIC DNA]</scope>
    <source>
        <strain evidence="9">WiKim39</strain>
    </source>
</reference>
<feature type="transmembrane region" description="Helical" evidence="6">
    <location>
        <begin position="153"/>
        <end position="174"/>
    </location>
</feature>
<dbReference type="InterPro" id="IPR019264">
    <property type="entry name" value="DUF2179"/>
</dbReference>
<evidence type="ECO:0000256" key="5">
    <source>
        <dbReference type="ARBA" id="ARBA00023136"/>
    </source>
</evidence>
<dbReference type="InterPro" id="IPR051461">
    <property type="entry name" value="UPF0750_membrane"/>
</dbReference>
<evidence type="ECO:0000256" key="3">
    <source>
        <dbReference type="ARBA" id="ARBA00022692"/>
    </source>
</evidence>
<evidence type="ECO:0000313" key="8">
    <source>
        <dbReference type="EMBL" id="APX72022.1"/>
    </source>
</evidence>
<evidence type="ECO:0000259" key="7">
    <source>
        <dbReference type="Pfam" id="PF10035"/>
    </source>
</evidence>
<dbReference type="PANTHER" id="PTHR33545">
    <property type="entry name" value="UPF0750 MEMBRANE PROTEIN YITT-RELATED"/>
    <property type="match status" value="1"/>
</dbReference>
<dbReference type="Proteomes" id="UP000187499">
    <property type="component" value="Chromosome"/>
</dbReference>
<dbReference type="GO" id="GO:0005886">
    <property type="term" value="C:plasma membrane"/>
    <property type="evidence" value="ECO:0007669"/>
    <property type="project" value="UniProtKB-SubCell"/>
</dbReference>
<dbReference type="Gene3D" id="3.30.70.120">
    <property type="match status" value="1"/>
</dbReference>
<protein>
    <recommendedName>
        <fullName evidence="7">DUF2179 domain-containing protein</fullName>
    </recommendedName>
</protein>
<accession>A0A1P8Q2B9</accession>
<sequence>MEFIKNYYKSILAALFYGVTSAMGIQLFLQPSKIYTSGVMGASQLVVNLLEQFAHINTQVYIWYFIFNIPLVVVSWLKLGKKFTILSMIAIISASVFILFIPLHPITNDPMLASVFGGVMTGVGIGICFRNGFSTGGTDVIALIVQKSTGRTVGQVSFAVNAMIVIVAGIVFGWELALYTMVSIYISNVLVDKMYIQQQKVTVVVYSHYIDKISKELLQTINRGITLDYNLTGAYSGEPIGSMTMVLTKYELFFVKKSVLKIDPNAFINIQPTVEIKGNFNDN</sequence>
<feature type="transmembrane region" description="Helical" evidence="6">
    <location>
        <begin position="60"/>
        <end position="77"/>
    </location>
</feature>
<keyword evidence="9" id="KW-1185">Reference proteome</keyword>
<feature type="domain" description="DUF2179" evidence="7">
    <location>
        <begin position="223"/>
        <end position="278"/>
    </location>
</feature>
<keyword evidence="3 6" id="KW-0812">Transmembrane</keyword>
<evidence type="ECO:0000313" key="9">
    <source>
        <dbReference type="Proteomes" id="UP000187499"/>
    </source>
</evidence>
<name>A0A1P8Q2B9_9LACO</name>
<feature type="transmembrane region" description="Helical" evidence="6">
    <location>
        <begin position="115"/>
        <end position="133"/>
    </location>
</feature>
<dbReference type="Pfam" id="PF10035">
    <property type="entry name" value="DUF2179"/>
    <property type="match status" value="1"/>
</dbReference>
<dbReference type="InterPro" id="IPR015867">
    <property type="entry name" value="N-reg_PII/ATP_PRibTrfase_C"/>
</dbReference>
<dbReference type="EMBL" id="CP019323">
    <property type="protein sequence ID" value="APX72022.1"/>
    <property type="molecule type" value="Genomic_DNA"/>
</dbReference>
<dbReference type="CDD" id="cd16380">
    <property type="entry name" value="YitT_C"/>
    <property type="match status" value="1"/>
</dbReference>
<dbReference type="Pfam" id="PF02588">
    <property type="entry name" value="YitT_membrane"/>
    <property type="match status" value="1"/>
</dbReference>
<feature type="transmembrane region" description="Helical" evidence="6">
    <location>
        <begin position="7"/>
        <end position="28"/>
    </location>
</feature>
<gene>
    <name evidence="8" type="ORF">BTM29_05360</name>
</gene>
<dbReference type="AlphaFoldDB" id="A0A1P8Q2B9"/>
<dbReference type="STRING" id="1847728.BTM29_05360"/>
<keyword evidence="5 6" id="KW-0472">Membrane</keyword>
<evidence type="ECO:0000256" key="4">
    <source>
        <dbReference type="ARBA" id="ARBA00022989"/>
    </source>
</evidence>
<evidence type="ECO:0000256" key="1">
    <source>
        <dbReference type="ARBA" id="ARBA00004651"/>
    </source>
</evidence>
<feature type="transmembrane region" description="Helical" evidence="6">
    <location>
        <begin position="83"/>
        <end position="103"/>
    </location>
</feature>
<dbReference type="OrthoDB" id="2417289at2"/>
<evidence type="ECO:0000256" key="2">
    <source>
        <dbReference type="ARBA" id="ARBA00022475"/>
    </source>
</evidence>
<dbReference type="InterPro" id="IPR003740">
    <property type="entry name" value="YitT"/>
</dbReference>
<comment type="subcellular location">
    <subcellularLocation>
        <location evidence="1">Cell membrane</location>
        <topology evidence="1">Multi-pass membrane protein</topology>
    </subcellularLocation>
</comment>
<dbReference type="RefSeq" id="WP_076614526.1">
    <property type="nucleotide sequence ID" value="NZ_CP019323.1"/>
</dbReference>
<evidence type="ECO:0000256" key="6">
    <source>
        <dbReference type="SAM" id="Phobius"/>
    </source>
</evidence>
<proteinExistence type="predicted"/>
<organism evidence="8 9">
    <name type="scientific">Companilactobacillus allii</name>
    <dbReference type="NCBI Taxonomy" id="1847728"/>
    <lineage>
        <taxon>Bacteria</taxon>
        <taxon>Bacillati</taxon>
        <taxon>Bacillota</taxon>
        <taxon>Bacilli</taxon>
        <taxon>Lactobacillales</taxon>
        <taxon>Lactobacillaceae</taxon>
        <taxon>Companilactobacillus</taxon>
    </lineage>
</organism>
<dbReference type="KEGG" id="lalw:BTM29_05360"/>
<keyword evidence="2" id="KW-1003">Cell membrane</keyword>
<dbReference type="PIRSF" id="PIRSF006483">
    <property type="entry name" value="Membrane_protein_YitT"/>
    <property type="match status" value="1"/>
</dbReference>